<dbReference type="InterPro" id="IPR000182">
    <property type="entry name" value="GNAT_dom"/>
</dbReference>
<proteinExistence type="predicted"/>
<reference evidence="2" key="1">
    <citation type="submission" date="2020-10" db="EMBL/GenBank/DDBJ databases">
        <authorList>
            <person name="Gilroy R."/>
        </authorList>
    </citation>
    <scope>NUCLEOTIDE SEQUENCE</scope>
    <source>
        <strain evidence="2">1370</strain>
    </source>
</reference>
<dbReference type="SUPFAM" id="SSF55729">
    <property type="entry name" value="Acyl-CoA N-acyltransferases (Nat)"/>
    <property type="match status" value="1"/>
</dbReference>
<evidence type="ECO:0000313" key="3">
    <source>
        <dbReference type="Proteomes" id="UP000823960"/>
    </source>
</evidence>
<dbReference type="AlphaFoldDB" id="A0A9D1NPT5"/>
<dbReference type="Proteomes" id="UP000823960">
    <property type="component" value="Unassembled WGS sequence"/>
</dbReference>
<protein>
    <submittedName>
        <fullName evidence="2">GNAT family N-acetyltransferase</fullName>
    </submittedName>
</protein>
<reference evidence="2" key="2">
    <citation type="journal article" date="2021" name="PeerJ">
        <title>Extensive microbial diversity within the chicken gut microbiome revealed by metagenomics and culture.</title>
        <authorList>
            <person name="Gilroy R."/>
            <person name="Ravi A."/>
            <person name="Getino M."/>
            <person name="Pursley I."/>
            <person name="Horton D.L."/>
            <person name="Alikhan N.F."/>
            <person name="Baker D."/>
            <person name="Gharbi K."/>
            <person name="Hall N."/>
            <person name="Watson M."/>
            <person name="Adriaenssens E.M."/>
            <person name="Foster-Nyarko E."/>
            <person name="Jarju S."/>
            <person name="Secka A."/>
            <person name="Antonio M."/>
            <person name="Oren A."/>
            <person name="Chaudhuri R.R."/>
            <person name="La Ragione R."/>
            <person name="Hildebrand F."/>
            <person name="Pallen M.J."/>
        </authorList>
    </citation>
    <scope>NUCLEOTIDE SEQUENCE</scope>
    <source>
        <strain evidence="2">1370</strain>
    </source>
</reference>
<accession>A0A9D1NPT5</accession>
<sequence length="149" mass="17633">MEYAIKHFDSLTPRELYEILRLRSKVFVVEQRCIYQDLDDYDLDCYHLWLRDEQGIAAYMRLLDKGKYPDSVSFGRIIAARRREGLGTEIVRRGIIEAKRLYSPDKIRIGAQLQAEEFYKTLGFVRCGEEYDEDGIIHVHMVLPLRKED</sequence>
<dbReference type="PROSITE" id="PS51186">
    <property type="entry name" value="GNAT"/>
    <property type="match status" value="1"/>
</dbReference>
<feature type="domain" description="N-acetyltransferase" evidence="1">
    <location>
        <begin position="6"/>
        <end position="146"/>
    </location>
</feature>
<name>A0A9D1NPT5_9FIRM</name>
<evidence type="ECO:0000313" key="2">
    <source>
        <dbReference type="EMBL" id="HIV10343.1"/>
    </source>
</evidence>
<dbReference type="Pfam" id="PF13673">
    <property type="entry name" value="Acetyltransf_10"/>
    <property type="match status" value="1"/>
</dbReference>
<organism evidence="2 3">
    <name type="scientific">Candidatus Faeciplasma avium</name>
    <dbReference type="NCBI Taxonomy" id="2840798"/>
    <lineage>
        <taxon>Bacteria</taxon>
        <taxon>Bacillati</taxon>
        <taxon>Bacillota</taxon>
        <taxon>Clostridia</taxon>
        <taxon>Eubacteriales</taxon>
        <taxon>Oscillospiraceae</taxon>
        <taxon>Oscillospiraceae incertae sedis</taxon>
        <taxon>Candidatus Faeciplasma</taxon>
    </lineage>
</organism>
<dbReference type="GO" id="GO:0016747">
    <property type="term" value="F:acyltransferase activity, transferring groups other than amino-acyl groups"/>
    <property type="evidence" value="ECO:0007669"/>
    <property type="project" value="InterPro"/>
</dbReference>
<comment type="caution">
    <text evidence="2">The sequence shown here is derived from an EMBL/GenBank/DDBJ whole genome shotgun (WGS) entry which is preliminary data.</text>
</comment>
<gene>
    <name evidence="2" type="ORF">IAD28_01425</name>
</gene>
<dbReference type="Gene3D" id="3.40.630.30">
    <property type="match status" value="1"/>
</dbReference>
<dbReference type="EMBL" id="DVOL01000017">
    <property type="protein sequence ID" value="HIV10343.1"/>
    <property type="molecule type" value="Genomic_DNA"/>
</dbReference>
<dbReference type="InterPro" id="IPR016181">
    <property type="entry name" value="Acyl_CoA_acyltransferase"/>
</dbReference>
<evidence type="ECO:0000259" key="1">
    <source>
        <dbReference type="PROSITE" id="PS51186"/>
    </source>
</evidence>